<reference evidence="2" key="1">
    <citation type="submission" date="2022-11" db="EMBL/GenBank/DDBJ databases">
        <title>Genome Sequence of Cubamyces cubensis.</title>
        <authorList>
            <person name="Buettner E."/>
        </authorList>
    </citation>
    <scope>NUCLEOTIDE SEQUENCE</scope>
    <source>
        <strain evidence="2">MPL-01</strain>
    </source>
</reference>
<feature type="compositionally biased region" description="Polar residues" evidence="1">
    <location>
        <begin position="459"/>
        <end position="468"/>
    </location>
</feature>
<dbReference type="EMBL" id="JAPEVG010000332">
    <property type="protein sequence ID" value="KAJ8468533.1"/>
    <property type="molecule type" value="Genomic_DNA"/>
</dbReference>
<evidence type="ECO:0000313" key="2">
    <source>
        <dbReference type="EMBL" id="KAJ8468533.1"/>
    </source>
</evidence>
<feature type="region of interest" description="Disordered" evidence="1">
    <location>
        <begin position="125"/>
        <end position="148"/>
    </location>
</feature>
<feature type="compositionally biased region" description="Basic residues" evidence="1">
    <location>
        <begin position="66"/>
        <end position="80"/>
    </location>
</feature>
<feature type="compositionally biased region" description="Basic residues" evidence="1">
    <location>
        <begin position="125"/>
        <end position="135"/>
    </location>
</feature>
<accession>A0AAD7X768</accession>
<evidence type="ECO:0000256" key="1">
    <source>
        <dbReference type="SAM" id="MobiDB-lite"/>
    </source>
</evidence>
<feature type="compositionally biased region" description="Basic and acidic residues" evidence="1">
    <location>
        <begin position="346"/>
        <end position="355"/>
    </location>
</feature>
<feature type="compositionally biased region" description="Basic residues" evidence="1">
    <location>
        <begin position="542"/>
        <end position="551"/>
    </location>
</feature>
<feature type="compositionally biased region" description="Basic and acidic residues" evidence="1">
    <location>
        <begin position="501"/>
        <end position="511"/>
    </location>
</feature>
<evidence type="ECO:0000313" key="3">
    <source>
        <dbReference type="Proteomes" id="UP001215151"/>
    </source>
</evidence>
<protein>
    <submittedName>
        <fullName evidence="2">Uncharacterized protein</fullName>
    </submittedName>
</protein>
<proteinExistence type="predicted"/>
<organism evidence="2 3">
    <name type="scientific">Trametes cubensis</name>
    <dbReference type="NCBI Taxonomy" id="1111947"/>
    <lineage>
        <taxon>Eukaryota</taxon>
        <taxon>Fungi</taxon>
        <taxon>Dikarya</taxon>
        <taxon>Basidiomycota</taxon>
        <taxon>Agaricomycotina</taxon>
        <taxon>Agaricomycetes</taxon>
        <taxon>Polyporales</taxon>
        <taxon>Polyporaceae</taxon>
        <taxon>Trametes</taxon>
    </lineage>
</organism>
<dbReference type="Proteomes" id="UP001215151">
    <property type="component" value="Unassembled WGS sequence"/>
</dbReference>
<feature type="region of interest" description="Disordered" evidence="1">
    <location>
        <begin position="450"/>
        <end position="551"/>
    </location>
</feature>
<dbReference type="AlphaFoldDB" id="A0AAD7X768"/>
<keyword evidence="3" id="KW-1185">Reference proteome</keyword>
<name>A0AAD7X768_9APHY</name>
<gene>
    <name evidence="2" type="ORF">ONZ51_g9583</name>
</gene>
<feature type="region of interest" description="Disordered" evidence="1">
    <location>
        <begin position="324"/>
        <end position="360"/>
    </location>
</feature>
<feature type="region of interest" description="Disordered" evidence="1">
    <location>
        <begin position="64"/>
        <end position="85"/>
    </location>
</feature>
<sequence>MGKQNERFSEPEKEWLESQYQRDDVQKILARGPTESILKDAAKLLYEDYAATFCYPLPEESEESYKRRRKNAKKDRKPFITRRPAETANQVKARLDDAVTVSILASMYGALLKSRKAMAQWFKTRRGNATRKAKKTGGGGGVEFPALTPQRRRGVGGIDVFGKSPLKQGVVPPTVAGIGDRRQELAKAFHALDPTVKATFTAEAKAINEERAAQELEQAGSQDEVVRTLTVPFVGPWFNNIMEHLHQQVVWTGAAMVGGPDEDGKMRLVFVGTQTDVNGHNFWEALANEIGWELTDLLTWSKHFLKKTNPAYHMGTGGQAWSPDCGCRSSETTDHSATPGAPADLEAEHSEERESPPAADSRYNARLFEEEASALVQVPEMEVDTDVAEVSPAGAERLEHAGMLKEQAPALAQGREASVSMEVDEGAVRPAGAERLDAAYGMFNEVPSEMAQVAPPNSPGHQEATSSRLVIKLPPRPSPPRPRRSARTTMRKEGYNSAMTLKERKHAERFIASRQGSSKDGGAKGGAGQIAQPAKTVASKSGGKKAGRARK</sequence>
<comment type="caution">
    <text evidence="2">The sequence shown here is derived from an EMBL/GenBank/DDBJ whole genome shotgun (WGS) entry which is preliminary data.</text>
</comment>